<evidence type="ECO:0000256" key="1">
    <source>
        <dbReference type="SAM" id="MobiDB-lite"/>
    </source>
</evidence>
<name>A0A4P2Q101_SORCE</name>
<evidence type="ECO:0000259" key="2">
    <source>
        <dbReference type="Pfam" id="PF01609"/>
    </source>
</evidence>
<feature type="region of interest" description="Disordered" evidence="1">
    <location>
        <begin position="1"/>
        <end position="33"/>
    </location>
</feature>
<evidence type="ECO:0000313" key="3">
    <source>
        <dbReference type="EMBL" id="AUX22840.1"/>
    </source>
</evidence>
<dbReference type="NCBIfam" id="NF033591">
    <property type="entry name" value="transpos_IS4_2"/>
    <property type="match status" value="1"/>
</dbReference>
<accession>A0A4P2Q101</accession>
<dbReference type="SUPFAM" id="SSF53098">
    <property type="entry name" value="Ribonuclease H-like"/>
    <property type="match status" value="1"/>
</dbReference>
<dbReference type="PANTHER" id="PTHR35404:SF8">
    <property type="entry name" value="TRANSPOSASE OF TN10"/>
    <property type="match status" value="1"/>
</dbReference>
<dbReference type="PANTHER" id="PTHR35404">
    <property type="entry name" value="TRANSPOSASE OF TN10"/>
    <property type="match status" value="1"/>
</dbReference>
<organism evidence="3 4">
    <name type="scientific">Sorangium cellulosum</name>
    <name type="common">Polyangium cellulosum</name>
    <dbReference type="NCBI Taxonomy" id="56"/>
    <lineage>
        <taxon>Bacteria</taxon>
        <taxon>Pseudomonadati</taxon>
        <taxon>Myxococcota</taxon>
        <taxon>Polyangia</taxon>
        <taxon>Polyangiales</taxon>
        <taxon>Polyangiaceae</taxon>
        <taxon>Sorangium</taxon>
    </lineage>
</organism>
<dbReference type="InterPro" id="IPR012337">
    <property type="entry name" value="RNaseH-like_sf"/>
</dbReference>
<reference evidence="3 4" key="1">
    <citation type="submission" date="2015-09" db="EMBL/GenBank/DDBJ databases">
        <title>Sorangium comparison.</title>
        <authorList>
            <person name="Zaburannyi N."/>
            <person name="Bunk B."/>
            <person name="Overmann J."/>
            <person name="Mueller R."/>
        </authorList>
    </citation>
    <scope>NUCLEOTIDE SEQUENCE [LARGE SCALE GENOMIC DNA]</scope>
    <source>
        <strain evidence="3 4">So ceGT47</strain>
    </source>
</reference>
<sequence length="433" mass="48650">MRQSAGVDACTEGKAKGNLTTTRSEERSHSMRARRQLERVGLSASSIERFLHAAVKVDLHVKTVLSLSLATLGVLHSVSLCIHVIGRGMAWARDGSPKHATKQVDRLLSNNNVSPWLLFDAWVRFVVGPREELLVALDWTEFDVDDHATLALYLITRHGRATPLIWRTVKKSSLAGKRNAYEDEVIERLHEILPKATRVTLLADRGFGDQERYAHLGNLGWDYIIRFRECIIVTDADDTARPAGEWLTSTGRAKMLKNVRVTQDKTAIAAVVLVHDKRMKEPWCLATSRADLTASQVTKLYGRRFCIEETFRDVKNVHFGMGLSATHIGDTARRDRLLLIAAFAHVLLTLLGEAGERAGLDRLLKTNTVKHRTLSLYNQGCYWYTADRSPHFIRQIRRFPRRWHTASTEHQCGTVVCMGPRGSGVSGEPTTNT</sequence>
<dbReference type="Proteomes" id="UP000295781">
    <property type="component" value="Chromosome"/>
</dbReference>
<dbReference type="GO" id="GO:0006313">
    <property type="term" value="P:DNA transposition"/>
    <property type="evidence" value="ECO:0007669"/>
    <property type="project" value="InterPro"/>
</dbReference>
<feature type="domain" description="Transposase IS4-like" evidence="2">
    <location>
        <begin position="178"/>
        <end position="339"/>
    </location>
</feature>
<dbReference type="AlphaFoldDB" id="A0A4P2Q101"/>
<proteinExistence type="predicted"/>
<gene>
    <name evidence="3" type="primary">isftu1</name>
    <name evidence="3" type="ORF">SOCEGT47_033560</name>
</gene>
<protein>
    <submittedName>
        <fullName evidence="3">Transposase</fullName>
    </submittedName>
</protein>
<dbReference type="InterPro" id="IPR002559">
    <property type="entry name" value="Transposase_11"/>
</dbReference>
<dbReference type="OrthoDB" id="5493317at2"/>
<dbReference type="Pfam" id="PF01609">
    <property type="entry name" value="DDE_Tnp_1"/>
    <property type="match status" value="1"/>
</dbReference>
<dbReference type="GO" id="GO:0004803">
    <property type="term" value="F:transposase activity"/>
    <property type="evidence" value="ECO:0007669"/>
    <property type="project" value="InterPro"/>
</dbReference>
<dbReference type="InterPro" id="IPR047658">
    <property type="entry name" value="IS4-like_transpos"/>
</dbReference>
<evidence type="ECO:0000313" key="4">
    <source>
        <dbReference type="Proteomes" id="UP000295781"/>
    </source>
</evidence>
<dbReference type="GO" id="GO:0003677">
    <property type="term" value="F:DNA binding"/>
    <property type="evidence" value="ECO:0007669"/>
    <property type="project" value="InterPro"/>
</dbReference>
<dbReference type="EMBL" id="CP012670">
    <property type="protein sequence ID" value="AUX22840.1"/>
    <property type="molecule type" value="Genomic_DNA"/>
</dbReference>